<comment type="caution">
    <text evidence="1">The sequence shown here is derived from an EMBL/GenBank/DDBJ whole genome shotgun (WGS) entry which is preliminary data.</text>
</comment>
<protein>
    <submittedName>
        <fullName evidence="1">Uncharacterized protein</fullName>
    </submittedName>
</protein>
<sequence>MQRRFVVGKRDQRLDAVFCQFIEQVIVELQASFVRFGFVAVREDARPSDGCTVCFEAHFSEQGDIFFVTVVEVDPFQFHVVRCRSVGDRSESALRGYVLNGKPLSVNIISTFVLVCGCCATP</sequence>
<evidence type="ECO:0000313" key="1">
    <source>
        <dbReference type="EMBL" id="MPN18669.1"/>
    </source>
</evidence>
<proteinExistence type="predicted"/>
<name>A0A645FYF7_9ZZZZ</name>
<organism evidence="1">
    <name type="scientific">bioreactor metagenome</name>
    <dbReference type="NCBI Taxonomy" id="1076179"/>
    <lineage>
        <taxon>unclassified sequences</taxon>
        <taxon>metagenomes</taxon>
        <taxon>ecological metagenomes</taxon>
    </lineage>
</organism>
<dbReference type="EMBL" id="VSSQ01066052">
    <property type="protein sequence ID" value="MPN18669.1"/>
    <property type="molecule type" value="Genomic_DNA"/>
</dbReference>
<reference evidence="1" key="1">
    <citation type="submission" date="2019-08" db="EMBL/GenBank/DDBJ databases">
        <authorList>
            <person name="Kucharzyk K."/>
            <person name="Murdoch R.W."/>
            <person name="Higgins S."/>
            <person name="Loffler F."/>
        </authorList>
    </citation>
    <scope>NUCLEOTIDE SEQUENCE</scope>
</reference>
<dbReference type="AlphaFoldDB" id="A0A645FYF7"/>
<accession>A0A645FYF7</accession>
<gene>
    <name evidence="1" type="ORF">SDC9_166032</name>
</gene>